<dbReference type="InterPro" id="IPR006135">
    <property type="entry name" value="T3SS_substrate_exporter"/>
</dbReference>
<feature type="transmembrane region" description="Helical" evidence="8">
    <location>
        <begin position="148"/>
        <end position="172"/>
    </location>
</feature>
<dbReference type="AlphaFoldDB" id="A0A318SLZ0"/>
<dbReference type="PANTHER" id="PTHR30531">
    <property type="entry name" value="FLAGELLAR BIOSYNTHETIC PROTEIN FLHB"/>
    <property type="match status" value="1"/>
</dbReference>
<dbReference type="SUPFAM" id="SSF160544">
    <property type="entry name" value="EscU C-terminal domain-like"/>
    <property type="match status" value="1"/>
</dbReference>
<dbReference type="RefSeq" id="WP_110465617.1">
    <property type="nucleotide sequence ID" value="NZ_JAMOFZ010000011.1"/>
</dbReference>
<keyword evidence="3" id="KW-1003">Cell membrane</keyword>
<comment type="subcellular location">
    <subcellularLocation>
        <location evidence="1">Cell membrane</location>
        <topology evidence="1">Multi-pass membrane protein</topology>
    </subcellularLocation>
</comment>
<dbReference type="GO" id="GO:0005886">
    <property type="term" value="C:plasma membrane"/>
    <property type="evidence" value="ECO:0007669"/>
    <property type="project" value="UniProtKB-SubCell"/>
</dbReference>
<feature type="transmembrane region" description="Helical" evidence="8">
    <location>
        <begin position="29"/>
        <end position="50"/>
    </location>
</feature>
<proteinExistence type="inferred from homology"/>
<organism evidence="9 10">
    <name type="scientific">Xylophilus ampelinus</name>
    <dbReference type="NCBI Taxonomy" id="54067"/>
    <lineage>
        <taxon>Bacteria</taxon>
        <taxon>Pseudomonadati</taxon>
        <taxon>Pseudomonadota</taxon>
        <taxon>Betaproteobacteria</taxon>
        <taxon>Burkholderiales</taxon>
        <taxon>Xylophilus</taxon>
    </lineage>
</organism>
<evidence type="ECO:0000256" key="8">
    <source>
        <dbReference type="SAM" id="Phobius"/>
    </source>
</evidence>
<dbReference type="InterPro" id="IPR006307">
    <property type="entry name" value="BsaZ-like"/>
</dbReference>
<evidence type="ECO:0000256" key="2">
    <source>
        <dbReference type="ARBA" id="ARBA00010690"/>
    </source>
</evidence>
<keyword evidence="4 8" id="KW-0812">Transmembrane</keyword>
<dbReference type="NCBIfam" id="TIGR01404">
    <property type="entry name" value="FlhB_rel_III"/>
    <property type="match status" value="1"/>
</dbReference>
<feature type="transmembrane region" description="Helical" evidence="8">
    <location>
        <begin position="88"/>
        <end position="109"/>
    </location>
</feature>
<evidence type="ECO:0000256" key="1">
    <source>
        <dbReference type="ARBA" id="ARBA00004651"/>
    </source>
</evidence>
<dbReference type="EMBL" id="QJTC01000011">
    <property type="protein sequence ID" value="PYE77879.1"/>
    <property type="molecule type" value="Genomic_DNA"/>
</dbReference>
<dbReference type="Proteomes" id="UP000247540">
    <property type="component" value="Unassembled WGS sequence"/>
</dbReference>
<reference evidence="9 10" key="1">
    <citation type="submission" date="2018-06" db="EMBL/GenBank/DDBJ databases">
        <title>Genomic Encyclopedia of Type Strains, Phase III (KMG-III): the genomes of soil and plant-associated and newly described type strains.</title>
        <authorList>
            <person name="Whitman W."/>
        </authorList>
    </citation>
    <scope>NUCLEOTIDE SEQUENCE [LARGE SCALE GENOMIC DNA]</scope>
    <source>
        <strain evidence="9 10">CECT 7646</strain>
    </source>
</reference>
<feature type="region of interest" description="Disordered" evidence="7">
    <location>
        <begin position="1"/>
        <end position="25"/>
    </location>
</feature>
<evidence type="ECO:0000256" key="4">
    <source>
        <dbReference type="ARBA" id="ARBA00022692"/>
    </source>
</evidence>
<accession>A0A318SLZ0</accession>
<evidence type="ECO:0000313" key="9">
    <source>
        <dbReference type="EMBL" id="PYE77879.1"/>
    </source>
</evidence>
<keyword evidence="5 8" id="KW-1133">Transmembrane helix</keyword>
<feature type="transmembrane region" description="Helical" evidence="8">
    <location>
        <begin position="184"/>
        <end position="206"/>
    </location>
</feature>
<keyword evidence="6 8" id="KW-0472">Membrane</keyword>
<keyword evidence="10" id="KW-1185">Reference proteome</keyword>
<evidence type="ECO:0000256" key="6">
    <source>
        <dbReference type="ARBA" id="ARBA00023136"/>
    </source>
</evidence>
<dbReference type="OrthoDB" id="9807950at2"/>
<dbReference type="PANTHER" id="PTHR30531:SF12">
    <property type="entry name" value="FLAGELLAR BIOSYNTHETIC PROTEIN FLHB"/>
    <property type="match status" value="1"/>
</dbReference>
<gene>
    <name evidence="9" type="ORF">DFQ15_11123</name>
</gene>
<sequence>MSDEKTEKPTPKKLRDAKRKGQHSKSQDVTAAIVLGAMTACLSVAGSMTAERLIAVVSRLLEDLGRVRASTDLMPMLAPMVGDGLLCLLPFIFTAMLAGLAGSAVQVGLNISMEPVSPKFDKLNPAQGLKKIFSLKSVIEFVKTLVKVLAMGAVLWKVILGLMPALMSSAYLPVASIAVAGWNAVIHLVFGGLLLFLVVGPLDFGLQKYQFLKDQRMSKDEVKREHKESEGDPQLKGKRKQIAREMATSAPKDTVPGASVVVTNPTHYAVALRYSPGDGPFDAPVPIVVAKGIDERAAVIRRLAEEHGVPLVADPPLARMLYTLPLQEPIPEQMFETVAAILRWVAMVRAAGGGPAPDQRDRGGVSWH</sequence>
<comment type="similarity">
    <text evidence="2">Belongs to the type III secretion exporter family.</text>
</comment>
<evidence type="ECO:0000256" key="5">
    <source>
        <dbReference type="ARBA" id="ARBA00022989"/>
    </source>
</evidence>
<dbReference type="PRINTS" id="PR00950">
    <property type="entry name" value="TYPE3IMSPROT"/>
</dbReference>
<name>A0A318SLZ0_9BURK</name>
<comment type="caution">
    <text evidence="9">The sequence shown here is derived from an EMBL/GenBank/DDBJ whole genome shotgun (WGS) entry which is preliminary data.</text>
</comment>
<evidence type="ECO:0000313" key="10">
    <source>
        <dbReference type="Proteomes" id="UP000247540"/>
    </source>
</evidence>
<dbReference type="Gene3D" id="3.40.1690.10">
    <property type="entry name" value="secretion proteins EscU"/>
    <property type="match status" value="1"/>
</dbReference>
<dbReference type="GO" id="GO:0009306">
    <property type="term" value="P:protein secretion"/>
    <property type="evidence" value="ECO:0007669"/>
    <property type="project" value="InterPro"/>
</dbReference>
<evidence type="ECO:0000256" key="3">
    <source>
        <dbReference type="ARBA" id="ARBA00022475"/>
    </source>
</evidence>
<dbReference type="InterPro" id="IPR029025">
    <property type="entry name" value="T3SS_substrate_exporter_C"/>
</dbReference>
<feature type="compositionally biased region" description="Basic and acidic residues" evidence="7">
    <location>
        <begin position="1"/>
        <end position="14"/>
    </location>
</feature>
<protein>
    <submittedName>
        <fullName evidence="9">Type III secretion protein U</fullName>
    </submittedName>
</protein>
<evidence type="ECO:0000256" key="7">
    <source>
        <dbReference type="SAM" id="MobiDB-lite"/>
    </source>
</evidence>
<dbReference type="Pfam" id="PF01312">
    <property type="entry name" value="Bac_export_2"/>
    <property type="match status" value="1"/>
</dbReference>